<dbReference type="InterPro" id="IPR008979">
    <property type="entry name" value="Galactose-bd-like_sf"/>
</dbReference>
<organism evidence="9 10">
    <name type="scientific">Chitinophaga jiangningensis</name>
    <dbReference type="NCBI Taxonomy" id="1419482"/>
    <lineage>
        <taxon>Bacteria</taxon>
        <taxon>Pseudomonadati</taxon>
        <taxon>Bacteroidota</taxon>
        <taxon>Chitinophagia</taxon>
        <taxon>Chitinophagales</taxon>
        <taxon>Chitinophagaceae</taxon>
        <taxon>Chitinophaga</taxon>
    </lineage>
</organism>
<dbReference type="SMART" id="SM00812">
    <property type="entry name" value="Alpha_L_fucos"/>
    <property type="match status" value="1"/>
</dbReference>
<dbReference type="InterPro" id="IPR000421">
    <property type="entry name" value="FA58C"/>
</dbReference>
<dbReference type="InterPro" id="IPR000933">
    <property type="entry name" value="Glyco_hydro_29"/>
</dbReference>
<feature type="domain" description="Glycoside hydrolase family 29 N-terminal" evidence="8">
    <location>
        <begin position="43"/>
        <end position="333"/>
    </location>
</feature>
<gene>
    <name evidence="9" type="ORF">SAMN05444266_103252</name>
</gene>
<dbReference type="Pfam" id="PF01120">
    <property type="entry name" value="Alpha_L_fucos"/>
    <property type="match status" value="1"/>
</dbReference>
<dbReference type="PANTHER" id="PTHR10030">
    <property type="entry name" value="ALPHA-L-FUCOSIDASE"/>
    <property type="match status" value="1"/>
</dbReference>
<proteinExistence type="inferred from homology"/>
<dbReference type="Pfam" id="PF00754">
    <property type="entry name" value="F5_F8_type_C"/>
    <property type="match status" value="1"/>
</dbReference>
<dbReference type="InterPro" id="IPR017853">
    <property type="entry name" value="GH"/>
</dbReference>
<dbReference type="SUPFAM" id="SSF51445">
    <property type="entry name" value="(Trans)glycosidases"/>
    <property type="match status" value="1"/>
</dbReference>
<dbReference type="Gene3D" id="3.20.20.80">
    <property type="entry name" value="Glycosidases"/>
    <property type="match status" value="1"/>
</dbReference>
<keyword evidence="5" id="KW-0326">Glycosidase</keyword>
<dbReference type="InterPro" id="IPR057739">
    <property type="entry name" value="Glyco_hydro_29_N"/>
</dbReference>
<sequence length="477" mass="53790">MEIINKTNKPTIVKLTRIISALCLLPLLAAGPVLAQQQPTLHERQQQFTDLRFGMFIHFNIPTFMEDDWADPDASPAIFNPRKLDCRQWADAAVSANMSYGCLTTKHHSGFAIWDTKTTDYNVMNSPLKRDVVREYVNAFRAKGLKVMLYFSILDTHHKIRPGHITPAHIAMIKAQLTELLTNYGAIDAMIIDGWDAPWSRISYEDVPFGEIYGLIKQLQPGCLVMDLNAAKYPAEALFYTDIKSYEQGAGQHISTSTNRLPALACLPLQQNWFYKTGFATTPVKDPAKLVNDIIVPYNKAWCNFILNVAPNRDGLFDANALAALKAIGQQWKNEGPVAPLPENEAPIIAENIAKHQPANGSWSNDMNIMDFGNDDRFGSTWQSNPAVKQPWYEVAFTKERAFNMITITEDKQRITAYHLEYNENGEWKSLPGKGTDAGRVKIHRFPRVWGNKVRIVIDGFSEAPAIAEFGVYDEKR</sequence>
<feature type="signal peptide" evidence="6">
    <location>
        <begin position="1"/>
        <end position="35"/>
    </location>
</feature>
<dbReference type="Gene3D" id="2.60.120.260">
    <property type="entry name" value="Galactose-binding domain-like"/>
    <property type="match status" value="1"/>
</dbReference>
<dbReference type="AlphaFoldDB" id="A0A1M7AF06"/>
<evidence type="ECO:0000256" key="5">
    <source>
        <dbReference type="ARBA" id="ARBA00023295"/>
    </source>
</evidence>
<dbReference type="Proteomes" id="UP000184420">
    <property type="component" value="Unassembled WGS sequence"/>
</dbReference>
<keyword evidence="3 6" id="KW-0732">Signal</keyword>
<dbReference type="GO" id="GO:0006004">
    <property type="term" value="P:fucose metabolic process"/>
    <property type="evidence" value="ECO:0007669"/>
    <property type="project" value="TreeGrafter"/>
</dbReference>
<evidence type="ECO:0000259" key="8">
    <source>
        <dbReference type="Pfam" id="PF01120"/>
    </source>
</evidence>
<evidence type="ECO:0000256" key="1">
    <source>
        <dbReference type="ARBA" id="ARBA00007951"/>
    </source>
</evidence>
<comment type="similarity">
    <text evidence="1">Belongs to the glycosyl hydrolase 29 family.</text>
</comment>
<feature type="chain" id="PRO_5012341926" description="alpha-L-fucosidase" evidence="6">
    <location>
        <begin position="36"/>
        <end position="477"/>
    </location>
</feature>
<dbReference type="STRING" id="1419482.SAMN05444266_103252"/>
<keyword evidence="10" id="KW-1185">Reference proteome</keyword>
<dbReference type="GO" id="GO:0004560">
    <property type="term" value="F:alpha-L-fucosidase activity"/>
    <property type="evidence" value="ECO:0007669"/>
    <property type="project" value="InterPro"/>
</dbReference>
<evidence type="ECO:0000313" key="10">
    <source>
        <dbReference type="Proteomes" id="UP000184420"/>
    </source>
</evidence>
<keyword evidence="4" id="KW-0378">Hydrolase</keyword>
<evidence type="ECO:0000256" key="2">
    <source>
        <dbReference type="ARBA" id="ARBA00012662"/>
    </source>
</evidence>
<dbReference type="PANTHER" id="PTHR10030:SF37">
    <property type="entry name" value="ALPHA-L-FUCOSIDASE-RELATED"/>
    <property type="match status" value="1"/>
</dbReference>
<evidence type="ECO:0000256" key="3">
    <source>
        <dbReference type="ARBA" id="ARBA00022729"/>
    </source>
</evidence>
<dbReference type="EC" id="3.2.1.51" evidence="2"/>
<evidence type="ECO:0000313" key="9">
    <source>
        <dbReference type="EMBL" id="SHL41244.1"/>
    </source>
</evidence>
<dbReference type="OrthoDB" id="107551at2"/>
<protein>
    <recommendedName>
        <fullName evidence="2">alpha-L-fucosidase</fullName>
        <ecNumber evidence="2">3.2.1.51</ecNumber>
    </recommendedName>
</protein>
<dbReference type="SUPFAM" id="SSF49785">
    <property type="entry name" value="Galactose-binding domain-like"/>
    <property type="match status" value="1"/>
</dbReference>
<reference evidence="9 10" key="1">
    <citation type="submission" date="2016-11" db="EMBL/GenBank/DDBJ databases">
        <authorList>
            <person name="Jaros S."/>
            <person name="Januszkiewicz K."/>
            <person name="Wedrychowicz H."/>
        </authorList>
    </citation>
    <scope>NUCLEOTIDE SEQUENCE [LARGE SCALE GENOMIC DNA]</scope>
    <source>
        <strain evidence="9 10">DSM 27406</strain>
    </source>
</reference>
<evidence type="ECO:0000256" key="4">
    <source>
        <dbReference type="ARBA" id="ARBA00022801"/>
    </source>
</evidence>
<dbReference type="EMBL" id="FRBL01000003">
    <property type="protein sequence ID" value="SHL41244.1"/>
    <property type="molecule type" value="Genomic_DNA"/>
</dbReference>
<dbReference type="GO" id="GO:0005764">
    <property type="term" value="C:lysosome"/>
    <property type="evidence" value="ECO:0007669"/>
    <property type="project" value="TreeGrafter"/>
</dbReference>
<evidence type="ECO:0000259" key="7">
    <source>
        <dbReference type="Pfam" id="PF00754"/>
    </source>
</evidence>
<dbReference type="GO" id="GO:0016139">
    <property type="term" value="P:glycoside catabolic process"/>
    <property type="evidence" value="ECO:0007669"/>
    <property type="project" value="TreeGrafter"/>
</dbReference>
<evidence type="ECO:0000256" key="6">
    <source>
        <dbReference type="SAM" id="SignalP"/>
    </source>
</evidence>
<name>A0A1M7AF06_9BACT</name>
<feature type="domain" description="F5/8 type C" evidence="7">
    <location>
        <begin position="359"/>
        <end position="460"/>
    </location>
</feature>
<accession>A0A1M7AF06</accession>